<accession>A0ABU3K624</accession>
<dbReference type="RefSeq" id="WP_313832179.1">
    <property type="nucleotide sequence ID" value="NZ_JAQOUE010000001.1"/>
</dbReference>
<evidence type="ECO:0000259" key="1">
    <source>
        <dbReference type="Pfam" id="PF07238"/>
    </source>
</evidence>
<evidence type="ECO:0000313" key="2">
    <source>
        <dbReference type="EMBL" id="MDT7041831.1"/>
    </source>
</evidence>
<feature type="domain" description="PilZ" evidence="1">
    <location>
        <begin position="111"/>
        <end position="189"/>
    </location>
</feature>
<dbReference type="Gene3D" id="2.40.10.220">
    <property type="entry name" value="predicted glycosyltransferase like domains"/>
    <property type="match status" value="1"/>
</dbReference>
<keyword evidence="3" id="KW-1185">Reference proteome</keyword>
<evidence type="ECO:0000313" key="3">
    <source>
        <dbReference type="Proteomes" id="UP001250932"/>
    </source>
</evidence>
<dbReference type="InterPro" id="IPR009875">
    <property type="entry name" value="PilZ_domain"/>
</dbReference>
<dbReference type="Proteomes" id="UP001250932">
    <property type="component" value="Unassembled WGS sequence"/>
</dbReference>
<reference evidence="2 3" key="1">
    <citation type="journal article" date="2023" name="ISME J.">
        <title>Cultivation and genomic characterization of novel and ubiquitous marine nitrite-oxidizing bacteria from the Nitrospirales.</title>
        <authorList>
            <person name="Mueller A.J."/>
            <person name="Daebeler A."/>
            <person name="Herbold C.W."/>
            <person name="Kirkegaard R.H."/>
            <person name="Daims H."/>
        </authorList>
    </citation>
    <scope>NUCLEOTIDE SEQUENCE [LARGE SCALE GENOMIC DNA]</scope>
    <source>
        <strain evidence="2 3">EB</strain>
    </source>
</reference>
<name>A0ABU3K624_9BACT</name>
<protein>
    <submittedName>
        <fullName evidence="2">PilZ domain-containing protein</fullName>
    </submittedName>
</protein>
<comment type="caution">
    <text evidence="2">The sequence shown here is derived from an EMBL/GenBank/DDBJ whole genome shotgun (WGS) entry which is preliminary data.</text>
</comment>
<proteinExistence type="predicted"/>
<gene>
    <name evidence="2" type="ORF">PPG34_05670</name>
</gene>
<sequence>MSKPPVPSPELQGDDRRQDFRADMPICVSVDMPLALSCEALPPRHGVNVSWQWDDLAVSPDLVKSMVTQTDLLTQEPLLLQMLTRIDWMLTTVMKTLGKNSPVQQGFPEFLMANMSASGIRFLTRQEFPTESEVMLRMVLRPFVPIQALAKVLRVRPMKVEGETRFETACEFSEIGSDDREAIIRHVFRAQASLQRQRLTHQEAFVT</sequence>
<dbReference type="EMBL" id="JAQOUE010000001">
    <property type="protein sequence ID" value="MDT7041831.1"/>
    <property type="molecule type" value="Genomic_DNA"/>
</dbReference>
<organism evidence="2 3">
    <name type="scientific">Candidatus Nitronereus thalassa</name>
    <dbReference type="NCBI Taxonomy" id="3020898"/>
    <lineage>
        <taxon>Bacteria</taxon>
        <taxon>Pseudomonadati</taxon>
        <taxon>Nitrospirota</taxon>
        <taxon>Nitrospiria</taxon>
        <taxon>Nitrospirales</taxon>
        <taxon>Nitrospiraceae</taxon>
        <taxon>Candidatus Nitronereus</taxon>
    </lineage>
</organism>
<dbReference type="Pfam" id="PF07238">
    <property type="entry name" value="PilZ"/>
    <property type="match status" value="1"/>
</dbReference>